<dbReference type="EMBL" id="QXGH01000013">
    <property type="protein sequence ID" value="RHW27404.1"/>
    <property type="molecule type" value="Genomic_DNA"/>
</dbReference>
<dbReference type="InterPro" id="IPR017520">
    <property type="entry name" value="CHP03086"/>
</dbReference>
<dbReference type="Gene3D" id="1.20.120.450">
    <property type="entry name" value="dinb family like domain"/>
    <property type="match status" value="1"/>
</dbReference>
<reference evidence="3 4" key="1">
    <citation type="submission" date="2018-09" db="EMBL/GenBank/DDBJ databases">
        <title>Genome sequencing of Nocardioides immobilis CCTCC AB 2017083 for comparison to Nocardioides silvaticus.</title>
        <authorList>
            <person name="Li C."/>
            <person name="Wang G."/>
        </authorList>
    </citation>
    <scope>NUCLEOTIDE SEQUENCE [LARGE SCALE GENOMIC DNA]</scope>
    <source>
        <strain evidence="3 4">CCTCC AB 2017083</strain>
    </source>
</reference>
<organism evidence="3 4">
    <name type="scientific">Nocardioides immobilis</name>
    <dbReference type="NCBI Taxonomy" id="2049295"/>
    <lineage>
        <taxon>Bacteria</taxon>
        <taxon>Bacillati</taxon>
        <taxon>Actinomycetota</taxon>
        <taxon>Actinomycetes</taxon>
        <taxon>Propionibacteriales</taxon>
        <taxon>Nocardioidaceae</taxon>
        <taxon>Nocardioides</taxon>
    </lineage>
</organism>
<dbReference type="GO" id="GO:0046872">
    <property type="term" value="F:metal ion binding"/>
    <property type="evidence" value="ECO:0007669"/>
    <property type="project" value="InterPro"/>
</dbReference>
<comment type="caution">
    <text evidence="3">The sequence shown here is derived from an EMBL/GenBank/DDBJ whole genome shotgun (WGS) entry which is preliminary data.</text>
</comment>
<evidence type="ECO:0000259" key="2">
    <source>
        <dbReference type="Pfam" id="PF11716"/>
    </source>
</evidence>
<dbReference type="InterPro" id="IPR017517">
    <property type="entry name" value="Maleyloyr_isom"/>
</dbReference>
<dbReference type="AlphaFoldDB" id="A0A417Y4G9"/>
<proteinExistence type="predicted"/>
<feature type="domain" description="Mycothiol-dependent maleylpyruvate isomerase metal-binding" evidence="2">
    <location>
        <begin position="21"/>
        <end position="141"/>
    </location>
</feature>
<name>A0A417Y4G9_9ACTN</name>
<dbReference type="NCBIfam" id="TIGR03086">
    <property type="entry name" value="TIGR03086 family metal-binding protein"/>
    <property type="match status" value="1"/>
</dbReference>
<dbReference type="OrthoDB" id="5185819at2"/>
<feature type="region of interest" description="Disordered" evidence="1">
    <location>
        <begin position="1"/>
        <end position="20"/>
    </location>
</feature>
<evidence type="ECO:0000313" key="3">
    <source>
        <dbReference type="EMBL" id="RHW27404.1"/>
    </source>
</evidence>
<sequence length="202" mass="20897">MSSVHGEPPERGTVTTSDDLERAVRAAAAVLARVEPGQLDDPTPCTAWPVRELINHLVGGSFFFAAAIETGTFAGDGPPPPDFASGDFVGAYADGAAKLSAALRAPDAPPQHVSVPFGEFSGTDFLGIATIDTLTHAWDLARATGQSTDLDPDLATRVLASARDLVPDAWRGDDPAPFRPEQPAPDGATAADRLAASLGRSV</sequence>
<dbReference type="InterPro" id="IPR034660">
    <property type="entry name" value="DinB/YfiT-like"/>
</dbReference>
<dbReference type="SUPFAM" id="SSF109854">
    <property type="entry name" value="DinB/YfiT-like putative metalloenzymes"/>
    <property type="match status" value="1"/>
</dbReference>
<gene>
    <name evidence="3" type="ORF">D0Z08_09655</name>
</gene>
<dbReference type="Proteomes" id="UP000283644">
    <property type="component" value="Unassembled WGS sequence"/>
</dbReference>
<feature type="region of interest" description="Disordered" evidence="1">
    <location>
        <begin position="166"/>
        <end position="202"/>
    </location>
</feature>
<accession>A0A417Y4G9</accession>
<evidence type="ECO:0000256" key="1">
    <source>
        <dbReference type="SAM" id="MobiDB-lite"/>
    </source>
</evidence>
<keyword evidence="4" id="KW-1185">Reference proteome</keyword>
<protein>
    <submittedName>
        <fullName evidence="3">TIGR03086 family protein</fullName>
    </submittedName>
</protein>
<dbReference type="NCBIfam" id="TIGR03083">
    <property type="entry name" value="maleylpyruvate isomerase family mycothiol-dependent enzyme"/>
    <property type="match status" value="1"/>
</dbReference>
<evidence type="ECO:0000313" key="4">
    <source>
        <dbReference type="Proteomes" id="UP000283644"/>
    </source>
</evidence>
<dbReference type="Pfam" id="PF11716">
    <property type="entry name" value="MDMPI_N"/>
    <property type="match status" value="1"/>
</dbReference>
<dbReference type="InterPro" id="IPR024344">
    <property type="entry name" value="MDMPI_metal-binding"/>
</dbReference>